<dbReference type="RefSeq" id="WP_374039600.1">
    <property type="nucleotide sequence ID" value="NZ_CP169083.1"/>
</dbReference>
<dbReference type="Proteomes" id="UP001596152">
    <property type="component" value="Unassembled WGS sequence"/>
</dbReference>
<evidence type="ECO:0000313" key="1">
    <source>
        <dbReference type="EMBL" id="MFC5342872.1"/>
    </source>
</evidence>
<organism evidence="1 2">
    <name type="scientific">Brevundimonas staleyi</name>
    <dbReference type="NCBI Taxonomy" id="74326"/>
    <lineage>
        <taxon>Bacteria</taxon>
        <taxon>Pseudomonadati</taxon>
        <taxon>Pseudomonadota</taxon>
        <taxon>Alphaproteobacteria</taxon>
        <taxon>Caulobacterales</taxon>
        <taxon>Caulobacteraceae</taxon>
        <taxon>Brevundimonas</taxon>
    </lineage>
</organism>
<accession>A0ABW0FQA6</accession>
<comment type="caution">
    <text evidence="1">The sequence shown here is derived from an EMBL/GenBank/DDBJ whole genome shotgun (WGS) entry which is preliminary data.</text>
</comment>
<keyword evidence="2" id="KW-1185">Reference proteome</keyword>
<reference evidence="2" key="1">
    <citation type="journal article" date="2019" name="Int. J. Syst. Evol. Microbiol.">
        <title>The Global Catalogue of Microorganisms (GCM) 10K type strain sequencing project: providing services to taxonomists for standard genome sequencing and annotation.</title>
        <authorList>
            <consortium name="The Broad Institute Genomics Platform"/>
            <consortium name="The Broad Institute Genome Sequencing Center for Infectious Disease"/>
            <person name="Wu L."/>
            <person name="Ma J."/>
        </authorList>
    </citation>
    <scope>NUCLEOTIDE SEQUENCE [LARGE SCALE GENOMIC DNA]</scope>
    <source>
        <strain evidence="2">JCM 12125</strain>
    </source>
</reference>
<sequence>MSEKPASVGLALNAAMTRAEELRASTERKVRVRLMPQWGDDRENLTIVARIAARTGPELEVQGDKGVRKVLWGDLDARAGELVGLVEAAAAEIEEAVRTAPPPPPRPSLGEGDFDSEAFLRLVETSYETLARDAGPLMATAPTLSPAATAEAVVLGAMKVVALAALGGRIEGADLEQMLKDAMADVRDLAGLGDLPLKAVH</sequence>
<name>A0ABW0FQA6_9CAUL</name>
<gene>
    <name evidence="1" type="ORF">ACFPIE_03035</name>
</gene>
<protein>
    <submittedName>
        <fullName evidence="1">Uncharacterized protein</fullName>
    </submittedName>
</protein>
<evidence type="ECO:0000313" key="2">
    <source>
        <dbReference type="Proteomes" id="UP001596152"/>
    </source>
</evidence>
<proteinExistence type="predicted"/>
<dbReference type="EMBL" id="JBHSLF010000006">
    <property type="protein sequence ID" value="MFC5342872.1"/>
    <property type="molecule type" value="Genomic_DNA"/>
</dbReference>